<evidence type="ECO:0000313" key="4">
    <source>
        <dbReference type="EMBL" id="KAH0890388.1"/>
    </source>
</evidence>
<dbReference type="EMBL" id="JAGKQM010000013">
    <property type="protein sequence ID" value="KAH0890388.1"/>
    <property type="molecule type" value="Genomic_DNA"/>
</dbReference>
<protein>
    <submittedName>
        <fullName evidence="4">Uncharacterized protein</fullName>
    </submittedName>
</protein>
<keyword evidence="5" id="KW-1185">Reference proteome</keyword>
<keyword evidence="2" id="KW-0804">Transcription</keyword>
<name>A0ABQ8AD42_BRANA</name>
<keyword evidence="3" id="KW-0472">Membrane</keyword>
<keyword evidence="3" id="KW-1133">Transmembrane helix</keyword>
<feature type="transmembrane region" description="Helical" evidence="3">
    <location>
        <begin position="109"/>
        <end position="129"/>
    </location>
</feature>
<accession>A0ABQ8AD42</accession>
<evidence type="ECO:0000256" key="3">
    <source>
        <dbReference type="SAM" id="Phobius"/>
    </source>
</evidence>
<dbReference type="InterPro" id="IPR005202">
    <property type="entry name" value="TF_GRAS"/>
</dbReference>
<evidence type="ECO:0000256" key="2">
    <source>
        <dbReference type="ARBA" id="ARBA00023163"/>
    </source>
</evidence>
<gene>
    <name evidence="4" type="ORF">HID58_052817</name>
</gene>
<keyword evidence="1" id="KW-0805">Transcription regulation</keyword>
<dbReference type="Pfam" id="PF03514">
    <property type="entry name" value="GRAS"/>
    <property type="match status" value="1"/>
</dbReference>
<keyword evidence="3" id="KW-0812">Transmembrane</keyword>
<evidence type="ECO:0000313" key="5">
    <source>
        <dbReference type="Proteomes" id="UP000824890"/>
    </source>
</evidence>
<proteinExistence type="predicted"/>
<feature type="transmembrane region" description="Helical" evidence="3">
    <location>
        <begin position="83"/>
        <end position="102"/>
    </location>
</feature>
<comment type="caution">
    <text evidence="4">The sequence shown here is derived from an EMBL/GenBank/DDBJ whole genome shotgun (WGS) entry which is preliminary data.</text>
</comment>
<feature type="non-terminal residue" evidence="4">
    <location>
        <position position="1"/>
    </location>
</feature>
<evidence type="ECO:0000256" key="1">
    <source>
        <dbReference type="ARBA" id="ARBA00023015"/>
    </source>
</evidence>
<organism evidence="4 5">
    <name type="scientific">Brassica napus</name>
    <name type="common">Rape</name>
    <dbReference type="NCBI Taxonomy" id="3708"/>
    <lineage>
        <taxon>Eukaryota</taxon>
        <taxon>Viridiplantae</taxon>
        <taxon>Streptophyta</taxon>
        <taxon>Embryophyta</taxon>
        <taxon>Tracheophyta</taxon>
        <taxon>Spermatophyta</taxon>
        <taxon>Magnoliopsida</taxon>
        <taxon>eudicotyledons</taxon>
        <taxon>Gunneridae</taxon>
        <taxon>Pentapetalae</taxon>
        <taxon>rosids</taxon>
        <taxon>malvids</taxon>
        <taxon>Brassicales</taxon>
        <taxon>Brassicaceae</taxon>
        <taxon>Brassiceae</taxon>
        <taxon>Brassica</taxon>
    </lineage>
</organism>
<sequence length="354" mass="38450">TSLILAQQGTSLMDSCRNMCGSASLSQILSSTATTVTKSVSLGGSENRIKIAKAGAVNDLLFGSAAISGLIKDVTQDAMFWEAPTASGFLGLAISFTSMWFLHQTGPTTYILVVSFIKVPISLSGLVLFDVPLSLPNLFSIHFGKFICWCCLCQSQNVIIVFPSQSTTRCKISGPMVSPFTSLASGALTANPPFKLEQNLREVEAIMLHPLPEIAEMDAISRGELKWVLTACAKVISENNLLTARWCMGVLRSMVSISGKPIQCLGGYMLEGFLARVAATGSIYKYLRSIEPESYDFVSYEMGDDKMAHSKLQDNLKKLQGISLKTTEMEDTAKPFYCKGTVECCEFKKQSSKS</sequence>
<reference evidence="4 5" key="1">
    <citation type="submission" date="2021-05" db="EMBL/GenBank/DDBJ databases">
        <title>Genome Assembly of Synthetic Allotetraploid Brassica napus Reveals Homoeologous Exchanges between Subgenomes.</title>
        <authorList>
            <person name="Davis J.T."/>
        </authorList>
    </citation>
    <scope>NUCLEOTIDE SEQUENCE [LARGE SCALE GENOMIC DNA]</scope>
    <source>
        <strain evidence="5">cv. Da-Ae</strain>
        <tissue evidence="4">Seedling</tissue>
    </source>
</reference>
<dbReference type="Proteomes" id="UP000824890">
    <property type="component" value="Unassembled WGS sequence"/>
</dbReference>